<dbReference type="EMBL" id="AP021858">
    <property type="protein sequence ID" value="BBO22510.1"/>
    <property type="molecule type" value="Genomic_DNA"/>
</dbReference>
<evidence type="ECO:0000313" key="1">
    <source>
        <dbReference type="EMBL" id="BBO22510.1"/>
    </source>
</evidence>
<dbReference type="AlphaFoldDB" id="A0A809R4J4"/>
<accession>A0A809R4J4</accession>
<evidence type="ECO:0008006" key="3">
    <source>
        <dbReference type="Google" id="ProtNLM"/>
    </source>
</evidence>
<sequence>MTRRGFTYVEMSIVVVLLALLATALVVRMTAVRAGEDWRSFKMKFEALTRRVREHAIETASTLTLRYEDADRRIVAELGEGDTRNWFVELPEAVDATRFVHRFADTAGSEWIAEFYGDGSATPSGIEFDTGYGGVESIEIDPNRGLGKFVAGALPDRTAERWQAGELEQRVGP</sequence>
<name>A0A809R4J4_9BACT</name>
<dbReference type="InterPro" id="IPR012902">
    <property type="entry name" value="N_methyl_site"/>
</dbReference>
<organism evidence="1 2">
    <name type="scientific">Candidatus Nitrosymbiomonas proteolyticus</name>
    <dbReference type="NCBI Taxonomy" id="2608984"/>
    <lineage>
        <taxon>Bacteria</taxon>
        <taxon>Bacillati</taxon>
        <taxon>Armatimonadota</taxon>
        <taxon>Armatimonadota incertae sedis</taxon>
        <taxon>Candidatus Nitrosymbiomonas</taxon>
    </lineage>
</organism>
<dbReference type="KEGG" id="npy:NPRO_01050"/>
<reference evidence="1" key="1">
    <citation type="journal article" name="DNA Res.">
        <title>The physiological potential of anammox bacteria as revealed by their core genome structure.</title>
        <authorList>
            <person name="Okubo T."/>
            <person name="Toyoda A."/>
            <person name="Fukuhara K."/>
            <person name="Uchiyama I."/>
            <person name="Harigaya Y."/>
            <person name="Kuroiwa M."/>
            <person name="Suzuki T."/>
            <person name="Murakami Y."/>
            <person name="Suwa Y."/>
            <person name="Takami H."/>
        </authorList>
    </citation>
    <scope>NUCLEOTIDE SEQUENCE</scope>
    <source>
        <strain evidence="1">317325-2</strain>
    </source>
</reference>
<dbReference type="InterPro" id="IPR045584">
    <property type="entry name" value="Pilin-like"/>
</dbReference>
<protein>
    <recommendedName>
        <fullName evidence="3">Prepilin-type N-terminal cleavage/methylation domain-containing protein</fullName>
    </recommendedName>
</protein>
<dbReference type="Proteomes" id="UP000662873">
    <property type="component" value="Chromosome"/>
</dbReference>
<dbReference type="NCBIfam" id="TIGR02532">
    <property type="entry name" value="IV_pilin_GFxxxE"/>
    <property type="match status" value="1"/>
</dbReference>
<evidence type="ECO:0000313" key="2">
    <source>
        <dbReference type="Proteomes" id="UP000662873"/>
    </source>
</evidence>
<dbReference type="SUPFAM" id="SSF54523">
    <property type="entry name" value="Pili subunits"/>
    <property type="match status" value="1"/>
</dbReference>
<proteinExistence type="predicted"/>
<gene>
    <name evidence="1" type="ORF">NPRO_01050</name>
</gene>